<accession>A0ABM9E6N5</accession>
<protein>
    <submittedName>
        <fullName evidence="1">Uncharacterized protein</fullName>
    </submittedName>
</protein>
<reference evidence="1 2" key="1">
    <citation type="submission" date="2022-03" db="EMBL/GenBank/DDBJ databases">
        <authorList>
            <person name="Brunel B."/>
        </authorList>
    </citation>
    <scope>NUCLEOTIDE SEQUENCE [LARGE SCALE GENOMIC DNA]</scope>
    <source>
        <strain evidence="1">STM5069sample</strain>
    </source>
</reference>
<sequence length="66" mass="7247">MLLASLSRKGKSDQRAANACRRKSIPSGLTLGLTQGLTRGRAAVWNNGIHPNGDFKTHRLIAMRFE</sequence>
<dbReference type="Proteomes" id="UP001153050">
    <property type="component" value="Unassembled WGS sequence"/>
</dbReference>
<gene>
    <name evidence="1" type="ORF">MES5069_440129</name>
</gene>
<keyword evidence="2" id="KW-1185">Reference proteome</keyword>
<organism evidence="1 2">
    <name type="scientific">Mesorhizobium escarrei</name>
    <dbReference type="NCBI Taxonomy" id="666018"/>
    <lineage>
        <taxon>Bacteria</taxon>
        <taxon>Pseudomonadati</taxon>
        <taxon>Pseudomonadota</taxon>
        <taxon>Alphaproteobacteria</taxon>
        <taxon>Hyphomicrobiales</taxon>
        <taxon>Phyllobacteriaceae</taxon>
        <taxon>Mesorhizobium</taxon>
    </lineage>
</organism>
<evidence type="ECO:0000313" key="2">
    <source>
        <dbReference type="Proteomes" id="UP001153050"/>
    </source>
</evidence>
<name>A0ABM9E6N5_9HYPH</name>
<dbReference type="EMBL" id="CAKXZT010000140">
    <property type="protein sequence ID" value="CAH2404788.1"/>
    <property type="molecule type" value="Genomic_DNA"/>
</dbReference>
<proteinExistence type="predicted"/>
<comment type="caution">
    <text evidence="1">The sequence shown here is derived from an EMBL/GenBank/DDBJ whole genome shotgun (WGS) entry which is preliminary data.</text>
</comment>
<evidence type="ECO:0000313" key="1">
    <source>
        <dbReference type="EMBL" id="CAH2404788.1"/>
    </source>
</evidence>